<keyword evidence="1" id="KW-0812">Transmembrane</keyword>
<proteinExistence type="predicted"/>
<gene>
    <name evidence="2" type="ORF">BDV36DRAFT_259528</name>
</gene>
<keyword evidence="3" id="KW-1185">Reference proteome</keyword>
<evidence type="ECO:0000313" key="2">
    <source>
        <dbReference type="EMBL" id="KAE8416729.1"/>
    </source>
</evidence>
<evidence type="ECO:0000313" key="3">
    <source>
        <dbReference type="Proteomes" id="UP000325395"/>
    </source>
</evidence>
<organism evidence="2 3">
    <name type="scientific">Aspergillus pseudocaelatus</name>
    <dbReference type="NCBI Taxonomy" id="1825620"/>
    <lineage>
        <taxon>Eukaryota</taxon>
        <taxon>Fungi</taxon>
        <taxon>Dikarya</taxon>
        <taxon>Ascomycota</taxon>
        <taxon>Pezizomycotina</taxon>
        <taxon>Eurotiomycetes</taxon>
        <taxon>Eurotiomycetidae</taxon>
        <taxon>Eurotiales</taxon>
        <taxon>Aspergillaceae</taxon>
        <taxon>Aspergillus</taxon>
        <taxon>Aspergillus subgen. Circumdati</taxon>
    </lineage>
</organism>
<keyword evidence="1" id="KW-0472">Membrane</keyword>
<sequence length="89" mass="10081">MIWGHCSQMMQQRQSSQSLDLLSIRSTVRVLQRHRKLNFSCVAVLVISATVAYFLLLFLVFFFFDLQGFPIVASEGLPGLLPSRLIVHG</sequence>
<evidence type="ECO:0000256" key="1">
    <source>
        <dbReference type="SAM" id="Phobius"/>
    </source>
</evidence>
<accession>A0ABQ6WHW8</accession>
<protein>
    <submittedName>
        <fullName evidence="2">Uncharacterized protein</fullName>
    </submittedName>
</protein>
<keyword evidence="1" id="KW-1133">Transmembrane helix</keyword>
<feature type="transmembrane region" description="Helical" evidence="1">
    <location>
        <begin position="39"/>
        <end position="64"/>
    </location>
</feature>
<reference evidence="2 3" key="1">
    <citation type="submission" date="2019-04" db="EMBL/GenBank/DDBJ databases">
        <authorList>
            <consortium name="DOE Joint Genome Institute"/>
            <person name="Mondo S."/>
            <person name="Kjaerbolling I."/>
            <person name="Vesth T."/>
            <person name="Frisvad J.C."/>
            <person name="Nybo J.L."/>
            <person name="Theobald S."/>
            <person name="Kildgaard S."/>
            <person name="Isbrandt T."/>
            <person name="Kuo A."/>
            <person name="Sato A."/>
            <person name="Lyhne E.K."/>
            <person name="Kogle M.E."/>
            <person name="Wiebenga A."/>
            <person name="Kun R.S."/>
            <person name="Lubbers R.J."/>
            <person name="Makela M.R."/>
            <person name="Barry K."/>
            <person name="Chovatia M."/>
            <person name="Clum A."/>
            <person name="Daum C."/>
            <person name="Haridas S."/>
            <person name="He G."/>
            <person name="LaButti K."/>
            <person name="Lipzen A."/>
            <person name="Riley R."/>
            <person name="Salamov A."/>
            <person name="Simmons B.A."/>
            <person name="Magnuson J.K."/>
            <person name="Henrissat B."/>
            <person name="Mortensen U.H."/>
            <person name="Larsen T.O."/>
            <person name="Devries R.P."/>
            <person name="Grigoriev I.V."/>
            <person name="Machida M."/>
            <person name="Baker S.E."/>
            <person name="Andersen M.R."/>
            <person name="Cantor M.N."/>
            <person name="Hua S.X."/>
        </authorList>
    </citation>
    <scope>NUCLEOTIDE SEQUENCE [LARGE SCALE GENOMIC DNA]</scope>
    <source>
        <strain evidence="2 3">CBS 117616</strain>
    </source>
</reference>
<name>A0ABQ6WHW8_9EURO</name>
<dbReference type="EMBL" id="ML735748">
    <property type="protein sequence ID" value="KAE8416729.1"/>
    <property type="molecule type" value="Genomic_DNA"/>
</dbReference>
<dbReference type="Proteomes" id="UP000325395">
    <property type="component" value="Unassembled WGS sequence"/>
</dbReference>